<dbReference type="AlphaFoldDB" id="A0A3M7Q9T9"/>
<dbReference type="PROSITE" id="PS50309">
    <property type="entry name" value="DC"/>
    <property type="match status" value="2"/>
</dbReference>
<evidence type="ECO:0000313" key="3">
    <source>
        <dbReference type="EMBL" id="RNA07725.1"/>
    </source>
</evidence>
<dbReference type="InterPro" id="IPR003533">
    <property type="entry name" value="Doublecortin_dom"/>
</dbReference>
<dbReference type="PANTHER" id="PTHR23004:SF11">
    <property type="entry name" value="PROTEIN RPI-1"/>
    <property type="match status" value="1"/>
</dbReference>
<name>A0A3M7Q9T9_BRAPC</name>
<feature type="compositionally biased region" description="Polar residues" evidence="1">
    <location>
        <begin position="17"/>
        <end position="36"/>
    </location>
</feature>
<comment type="caution">
    <text evidence="3">The sequence shown here is derived from an EMBL/GenBank/DDBJ whole genome shotgun (WGS) entry which is preliminary data.</text>
</comment>
<evidence type="ECO:0000259" key="2">
    <source>
        <dbReference type="PROSITE" id="PS50309"/>
    </source>
</evidence>
<dbReference type="GO" id="GO:0005815">
    <property type="term" value="C:microtubule organizing center"/>
    <property type="evidence" value="ECO:0007669"/>
    <property type="project" value="TreeGrafter"/>
</dbReference>
<proteinExistence type="predicted"/>
<dbReference type="InterPro" id="IPR036572">
    <property type="entry name" value="Doublecortin_dom_sf"/>
</dbReference>
<feature type="region of interest" description="Disordered" evidence="1">
    <location>
        <begin position="1"/>
        <end position="48"/>
    </location>
</feature>
<dbReference type="CDD" id="cd17071">
    <property type="entry name" value="DCX1_DCDC2_like"/>
    <property type="match status" value="1"/>
</dbReference>
<dbReference type="Proteomes" id="UP000276133">
    <property type="component" value="Unassembled WGS sequence"/>
</dbReference>
<dbReference type="STRING" id="10195.A0A3M7Q9T9"/>
<gene>
    <name evidence="3" type="ORF">BpHYR1_031206</name>
</gene>
<dbReference type="OrthoDB" id="1738954at2759"/>
<keyword evidence="4" id="KW-1185">Reference proteome</keyword>
<feature type="domain" description="Doublecortin" evidence="2">
    <location>
        <begin position="56"/>
        <end position="139"/>
    </location>
</feature>
<organism evidence="3 4">
    <name type="scientific">Brachionus plicatilis</name>
    <name type="common">Marine rotifer</name>
    <name type="synonym">Brachionus muelleri</name>
    <dbReference type="NCBI Taxonomy" id="10195"/>
    <lineage>
        <taxon>Eukaryota</taxon>
        <taxon>Metazoa</taxon>
        <taxon>Spiralia</taxon>
        <taxon>Gnathifera</taxon>
        <taxon>Rotifera</taxon>
        <taxon>Eurotatoria</taxon>
        <taxon>Monogononta</taxon>
        <taxon>Pseudotrocha</taxon>
        <taxon>Ploima</taxon>
        <taxon>Brachionidae</taxon>
        <taxon>Brachionus</taxon>
    </lineage>
</organism>
<dbReference type="GO" id="GO:0035556">
    <property type="term" value="P:intracellular signal transduction"/>
    <property type="evidence" value="ECO:0007669"/>
    <property type="project" value="InterPro"/>
</dbReference>
<sequence>MASFEEVTPHQQDEYHQQTQRTDNTLTRQDNYNGFMTQRGHDSQNNPKSLTLEYGKTIKLLRNGDEFYRGQKVVINSRKYRYFDVFLDDLSDTMQARFGAVRNIHTPVHGHKVRSLDQIEDGKTYVAAGAGRFVRLNYQDISEGKRPRIPPKRLPALNRPIDYSHIQVPQYDKPGNILIHVYKNGEVLTPPAKVLLPKNTLSSYDAVLNEITYKVQLLNGAVLK</sequence>
<dbReference type="GO" id="GO:0005874">
    <property type="term" value="C:microtubule"/>
    <property type="evidence" value="ECO:0007669"/>
    <property type="project" value="TreeGrafter"/>
</dbReference>
<dbReference type="SMART" id="SM00537">
    <property type="entry name" value="DCX"/>
    <property type="match status" value="1"/>
</dbReference>
<dbReference type="PANTHER" id="PTHR23004">
    <property type="entry name" value="DOUBLECORTIN DOMAIN CONTAINING 2"/>
    <property type="match status" value="1"/>
</dbReference>
<accession>A0A3M7Q9T9</accession>
<dbReference type="Pfam" id="PF03607">
    <property type="entry name" value="DCX"/>
    <property type="match status" value="1"/>
</dbReference>
<evidence type="ECO:0000313" key="4">
    <source>
        <dbReference type="Proteomes" id="UP000276133"/>
    </source>
</evidence>
<evidence type="ECO:0000256" key="1">
    <source>
        <dbReference type="SAM" id="MobiDB-lite"/>
    </source>
</evidence>
<feature type="domain" description="Doublecortin" evidence="2">
    <location>
        <begin position="177"/>
        <end position="224"/>
    </location>
</feature>
<dbReference type="EMBL" id="REGN01006952">
    <property type="protein sequence ID" value="RNA07725.1"/>
    <property type="molecule type" value="Genomic_DNA"/>
</dbReference>
<dbReference type="SUPFAM" id="SSF89837">
    <property type="entry name" value="Doublecortin (DC)"/>
    <property type="match status" value="2"/>
</dbReference>
<feature type="compositionally biased region" description="Basic and acidic residues" evidence="1">
    <location>
        <begin position="7"/>
        <end position="16"/>
    </location>
</feature>
<dbReference type="Gene3D" id="3.10.20.230">
    <property type="entry name" value="Doublecortin domain"/>
    <property type="match status" value="2"/>
</dbReference>
<protein>
    <submittedName>
        <fullName evidence="3">Doublecortin domain-containing 2C-like</fullName>
    </submittedName>
</protein>
<reference evidence="3 4" key="1">
    <citation type="journal article" date="2018" name="Sci. Rep.">
        <title>Genomic signatures of local adaptation to the degree of environmental predictability in rotifers.</title>
        <authorList>
            <person name="Franch-Gras L."/>
            <person name="Hahn C."/>
            <person name="Garcia-Roger E.M."/>
            <person name="Carmona M.J."/>
            <person name="Serra M."/>
            <person name="Gomez A."/>
        </authorList>
    </citation>
    <scope>NUCLEOTIDE SEQUENCE [LARGE SCALE GENOMIC DNA]</scope>
    <source>
        <strain evidence="3">HYR1</strain>
    </source>
</reference>